<dbReference type="EMBL" id="PJQM01002822">
    <property type="protein sequence ID" value="RCH92548.1"/>
    <property type="molecule type" value="Genomic_DNA"/>
</dbReference>
<dbReference type="STRING" id="4846.A0A367JRL1"/>
<dbReference type="CDD" id="cd19610">
    <property type="entry name" value="mannanase_GH134"/>
    <property type="match status" value="1"/>
</dbReference>
<accession>A0A367JRL1</accession>
<dbReference type="AlphaFoldDB" id="A0A367JRL1"/>
<dbReference type="Proteomes" id="UP000253551">
    <property type="component" value="Unassembled WGS sequence"/>
</dbReference>
<feature type="signal peptide" evidence="1">
    <location>
        <begin position="1"/>
        <end position="28"/>
    </location>
</feature>
<proteinExistence type="predicted"/>
<protein>
    <submittedName>
        <fullName evidence="2">Uncharacterized protein</fullName>
    </submittedName>
</protein>
<gene>
    <name evidence="2" type="ORF">CU098_010193</name>
</gene>
<dbReference type="InterPro" id="IPR049168">
    <property type="entry name" value="Glyco_hydro_134"/>
</dbReference>
<keyword evidence="3" id="KW-1185">Reference proteome</keyword>
<sequence length="167" mass="19116">MAYMAEKWFAKQLIQLLVLFGCTILVLADRGNYTISGLETNTLTADYTYGDGKSSDSANFGIFKQNWFMLRTSTLLFKRYTTAQYNDGAILNTNLTQDIKTRHESESYYGTDVWFAGHRNGESSVNDPDTQDIANYRAGVAWIHDQLAKDEKYLTDNTRFWYSVVPI</sequence>
<reference evidence="2 3" key="1">
    <citation type="journal article" date="2018" name="G3 (Bethesda)">
        <title>Phylogenetic and Phylogenomic Definition of Rhizopus Species.</title>
        <authorList>
            <person name="Gryganskyi A.P."/>
            <person name="Golan J."/>
            <person name="Dolatabadi S."/>
            <person name="Mondo S."/>
            <person name="Robb S."/>
            <person name="Idnurm A."/>
            <person name="Muszewska A."/>
            <person name="Steczkiewicz K."/>
            <person name="Masonjones S."/>
            <person name="Liao H.L."/>
            <person name="Gajdeczka M.T."/>
            <person name="Anike F."/>
            <person name="Vuek A."/>
            <person name="Anishchenko I.M."/>
            <person name="Voigt K."/>
            <person name="de Hoog G.S."/>
            <person name="Smith M.E."/>
            <person name="Heitman J."/>
            <person name="Vilgalys R."/>
            <person name="Stajich J.E."/>
        </authorList>
    </citation>
    <scope>NUCLEOTIDE SEQUENCE [LARGE SCALE GENOMIC DNA]</scope>
    <source>
        <strain evidence="2 3">LSU 92-RS-03</strain>
    </source>
</reference>
<name>A0A367JRL1_RHIST</name>
<dbReference type="PROSITE" id="PS51257">
    <property type="entry name" value="PROKAR_LIPOPROTEIN"/>
    <property type="match status" value="1"/>
</dbReference>
<keyword evidence="1" id="KW-0732">Signal</keyword>
<evidence type="ECO:0000313" key="3">
    <source>
        <dbReference type="Proteomes" id="UP000253551"/>
    </source>
</evidence>
<dbReference type="Pfam" id="PF21087">
    <property type="entry name" value="Glyco_hydro_134"/>
    <property type="match status" value="1"/>
</dbReference>
<organism evidence="2 3">
    <name type="scientific">Rhizopus stolonifer</name>
    <name type="common">Rhizopus nigricans</name>
    <dbReference type="NCBI Taxonomy" id="4846"/>
    <lineage>
        <taxon>Eukaryota</taxon>
        <taxon>Fungi</taxon>
        <taxon>Fungi incertae sedis</taxon>
        <taxon>Mucoromycota</taxon>
        <taxon>Mucoromycotina</taxon>
        <taxon>Mucoromycetes</taxon>
        <taxon>Mucorales</taxon>
        <taxon>Mucorineae</taxon>
        <taxon>Rhizopodaceae</taxon>
        <taxon>Rhizopus</taxon>
    </lineage>
</organism>
<feature type="chain" id="PRO_5016952464" evidence="1">
    <location>
        <begin position="29"/>
        <end position="167"/>
    </location>
</feature>
<dbReference type="OrthoDB" id="2888121at2759"/>
<comment type="caution">
    <text evidence="2">The sequence shown here is derived from an EMBL/GenBank/DDBJ whole genome shotgun (WGS) entry which is preliminary data.</text>
</comment>
<evidence type="ECO:0000256" key="1">
    <source>
        <dbReference type="SAM" id="SignalP"/>
    </source>
</evidence>
<evidence type="ECO:0000313" key="2">
    <source>
        <dbReference type="EMBL" id="RCH92548.1"/>
    </source>
</evidence>